<dbReference type="GO" id="GO:0042101">
    <property type="term" value="C:T cell receptor complex"/>
    <property type="evidence" value="ECO:0007669"/>
    <property type="project" value="UniProtKB-KW"/>
</dbReference>
<dbReference type="InterPro" id="IPR013106">
    <property type="entry name" value="Ig_V-set"/>
</dbReference>
<dbReference type="OrthoDB" id="9945523at2759"/>
<feature type="non-terminal residue" evidence="7">
    <location>
        <position position="1"/>
    </location>
</feature>
<dbReference type="InterPro" id="IPR013783">
    <property type="entry name" value="Ig-like_fold"/>
</dbReference>
<accession>A0A401QJQ5</accession>
<gene>
    <name evidence="7" type="ORF">scyTo_0026284</name>
</gene>
<dbReference type="Pfam" id="PF07686">
    <property type="entry name" value="V-set"/>
    <property type="match status" value="1"/>
</dbReference>
<evidence type="ECO:0000256" key="5">
    <source>
        <dbReference type="ARBA" id="ARBA00043266"/>
    </source>
</evidence>
<dbReference type="SMART" id="SM00406">
    <property type="entry name" value="IGv"/>
    <property type="match status" value="1"/>
</dbReference>
<sequence>LSDGDSVTQRESSLTQTEREDVTLSCTYTDDALYLFWYRQYPDREPEFAVRRHTGGGAELKADFAQDRFSDTVQQSDKLYRLTISELRLLLCRVSQ</sequence>
<evidence type="ECO:0000256" key="4">
    <source>
        <dbReference type="ARBA" id="ARBA00023319"/>
    </source>
</evidence>
<dbReference type="PANTHER" id="PTHR19367:SF45">
    <property type="entry name" value="IG-LIKE DOMAIN-CONTAINING PROTEIN"/>
    <property type="match status" value="1"/>
</dbReference>
<dbReference type="EMBL" id="BFAA01178621">
    <property type="protein sequence ID" value="GCB85625.1"/>
    <property type="molecule type" value="Genomic_DNA"/>
</dbReference>
<dbReference type="Proteomes" id="UP000288216">
    <property type="component" value="Unassembled WGS sequence"/>
</dbReference>
<evidence type="ECO:0000256" key="3">
    <source>
        <dbReference type="ARBA" id="ARBA00023170"/>
    </source>
</evidence>
<keyword evidence="1" id="KW-0732">Signal</keyword>
<proteinExistence type="predicted"/>
<dbReference type="GO" id="GO:0002250">
    <property type="term" value="P:adaptive immune response"/>
    <property type="evidence" value="ECO:0007669"/>
    <property type="project" value="UniProtKB-KW"/>
</dbReference>
<evidence type="ECO:0000313" key="7">
    <source>
        <dbReference type="EMBL" id="GCB85625.1"/>
    </source>
</evidence>
<comment type="caution">
    <text evidence="7">The sequence shown here is derived from an EMBL/GenBank/DDBJ whole genome shotgun (WGS) entry which is preliminary data.</text>
</comment>
<reference evidence="7 8" key="1">
    <citation type="journal article" date="2018" name="Nat. Ecol. Evol.">
        <title>Shark genomes provide insights into elasmobranch evolution and the origin of vertebrates.</title>
        <authorList>
            <person name="Hara Y"/>
            <person name="Yamaguchi K"/>
            <person name="Onimaru K"/>
            <person name="Kadota M"/>
            <person name="Koyanagi M"/>
            <person name="Keeley SD"/>
            <person name="Tatsumi K"/>
            <person name="Tanaka K"/>
            <person name="Motone F"/>
            <person name="Kageyama Y"/>
            <person name="Nozu R"/>
            <person name="Adachi N"/>
            <person name="Nishimura O"/>
            <person name="Nakagawa R"/>
            <person name="Tanegashima C"/>
            <person name="Kiyatake I"/>
            <person name="Matsumoto R"/>
            <person name="Murakumo K"/>
            <person name="Nishida K"/>
            <person name="Terakita A"/>
            <person name="Kuratani S"/>
            <person name="Sato K"/>
            <person name="Hyodo S Kuraku.S."/>
        </authorList>
    </citation>
    <scope>NUCLEOTIDE SEQUENCE [LARGE SCALE GENOMIC DNA]</scope>
</reference>
<dbReference type="InterPro" id="IPR051287">
    <property type="entry name" value="TCR_variable_region"/>
</dbReference>
<dbReference type="AlphaFoldDB" id="A0A401QJQ5"/>
<feature type="domain" description="Ig-like" evidence="6">
    <location>
        <begin position="1"/>
        <end position="96"/>
    </location>
</feature>
<dbReference type="Gene3D" id="2.60.40.10">
    <property type="entry name" value="Immunoglobulins"/>
    <property type="match status" value="1"/>
</dbReference>
<keyword evidence="4" id="KW-0393">Immunoglobulin domain</keyword>
<organism evidence="7 8">
    <name type="scientific">Scyliorhinus torazame</name>
    <name type="common">Cloudy catshark</name>
    <name type="synonym">Catulus torazame</name>
    <dbReference type="NCBI Taxonomy" id="75743"/>
    <lineage>
        <taxon>Eukaryota</taxon>
        <taxon>Metazoa</taxon>
        <taxon>Chordata</taxon>
        <taxon>Craniata</taxon>
        <taxon>Vertebrata</taxon>
        <taxon>Chondrichthyes</taxon>
        <taxon>Elasmobranchii</taxon>
        <taxon>Galeomorphii</taxon>
        <taxon>Galeoidea</taxon>
        <taxon>Carcharhiniformes</taxon>
        <taxon>Scyliorhinidae</taxon>
        <taxon>Scyliorhinus</taxon>
    </lineage>
</organism>
<keyword evidence="5" id="KW-1279">T cell receptor</keyword>
<evidence type="ECO:0000256" key="1">
    <source>
        <dbReference type="ARBA" id="ARBA00022729"/>
    </source>
</evidence>
<evidence type="ECO:0000259" key="6">
    <source>
        <dbReference type="PROSITE" id="PS50835"/>
    </source>
</evidence>
<keyword evidence="5" id="KW-0391">Immunity</keyword>
<keyword evidence="8" id="KW-1185">Reference proteome</keyword>
<protein>
    <recommendedName>
        <fullName evidence="6">Ig-like domain-containing protein</fullName>
    </recommendedName>
</protein>
<dbReference type="PROSITE" id="PS50835">
    <property type="entry name" value="IG_LIKE"/>
    <property type="match status" value="1"/>
</dbReference>
<keyword evidence="2" id="KW-1064">Adaptive immunity</keyword>
<evidence type="ECO:0000313" key="8">
    <source>
        <dbReference type="Proteomes" id="UP000288216"/>
    </source>
</evidence>
<dbReference type="InterPro" id="IPR036179">
    <property type="entry name" value="Ig-like_dom_sf"/>
</dbReference>
<dbReference type="PANTHER" id="PTHR19367">
    <property type="entry name" value="T-CELL RECEPTOR ALPHA CHAIN V REGION"/>
    <property type="match status" value="1"/>
</dbReference>
<evidence type="ECO:0000256" key="2">
    <source>
        <dbReference type="ARBA" id="ARBA00023130"/>
    </source>
</evidence>
<name>A0A401QJQ5_SCYTO</name>
<keyword evidence="3" id="KW-0675">Receptor</keyword>
<dbReference type="SUPFAM" id="SSF48726">
    <property type="entry name" value="Immunoglobulin"/>
    <property type="match status" value="1"/>
</dbReference>
<dbReference type="STRING" id="75743.A0A401QJQ5"/>
<dbReference type="OMA" id="HCAIRAT"/>
<dbReference type="InterPro" id="IPR007110">
    <property type="entry name" value="Ig-like_dom"/>
</dbReference>